<dbReference type="Pfam" id="PF12460">
    <property type="entry name" value="MMS19_C"/>
    <property type="match status" value="1"/>
</dbReference>
<comment type="subcellular location">
    <subcellularLocation>
        <location evidence="1 5">Nucleus</location>
    </subcellularLocation>
</comment>
<protein>
    <recommendedName>
        <fullName evidence="5">MMS19 nucleotide excision repair protein</fullName>
    </recommendedName>
</protein>
<dbReference type="InterPro" id="IPR016024">
    <property type="entry name" value="ARM-type_fold"/>
</dbReference>
<comment type="function">
    <text evidence="5">Key component of the cytosolic iron-sulfur protein assembly (CIA) complex, a multiprotein complex that mediates the incorporation of iron-sulfur cluster into apoproteins specifically involved in DNA metabolism and genomic integrity. In the CIA complex, MMS19 acts as an adapter between early-acting CIA components and a subset of cellular target iron-sulfur proteins.</text>
</comment>
<dbReference type="AlphaFoldDB" id="A0A061BF38"/>
<keyword evidence="3" id="KW-0677">Repeat</keyword>
<dbReference type="Gene3D" id="1.25.10.10">
    <property type="entry name" value="Leucine-rich Repeat Variant"/>
    <property type="match status" value="1"/>
</dbReference>
<evidence type="ECO:0000256" key="1">
    <source>
        <dbReference type="ARBA" id="ARBA00004123"/>
    </source>
</evidence>
<dbReference type="GO" id="GO:0016226">
    <property type="term" value="P:iron-sulfur cluster assembly"/>
    <property type="evidence" value="ECO:0007669"/>
    <property type="project" value="UniProtKB-UniRule"/>
</dbReference>
<dbReference type="EMBL" id="LK052904">
    <property type="protein sequence ID" value="CDR45566.1"/>
    <property type="molecule type" value="Genomic_DNA"/>
</dbReference>
<sequence>MTDTLSIRINQFLANVSVDDVRANEIAQQFASDIEGKNFKFLDLVKALGDYLTAEDDLLRPKATNCLSSTLDKLNNDTLTSTDLSVLNGFYISKLDDTSSMKETLFGICSLIDMTNFSPTNLKPLLESLSQSYHSTKYLASTRYQGLQVMDRAFTKHSKYIKRFIESLYIKTFIHVATGEKDPRNLLISFSLNHRISSTLNISQDQDDMFDILFCYFPISFKPPKDDPYKITSEMLKSALREGIATSPLFAKDAYPNLLEKLTSTSPTVKRDTIETITLCVKNYGIESLTEHWIELWDALKFEILHGDENDDETGSFNLVLGVFKTISTVLSQDEEKFLQFFKTVYDELKPNLMSKMVKQTCALLGSIASAGELPFETVTNPVLGELLKDTKDMSVPKERTLVSNIGVFTRAYIEVYGTFDKPRAKVEDGNALKVYKDEILIVLGKALMGSSKVEVSLRTLSVAELTKITTLSNFLSDSELSLIVQYFTETVLFDDTDYVYNSCIGGLVQVSKIDTSILLEVTFPTLLSLLPDDDGEAVLINDEAKPKEKIFEILGATCTNSAIVNFMLIRLLNKLETVSAKPENLKYTFLIVSTLQNMIISSQRAQQFSTDTHLTKSFPKLVSMLLNTTSGALQDDNIMESASEILKLIVVYSSKSNHQQLLDETRQLFSGESCSGNYYKDITTIVNFIDSPDKFVNVMVKIIAGVDKSTKFDDVDDIIGSLVKIVETHEFADQYAKIGYLRLISLLVNKWAKDTKKYEDMVLDSITKIEVFTWIAKGVILKIDSESVVYITKLVDLLSDERWGAVATKSFEVLVVDMSIFEKFKKIMNNNARLLYKQKFFEIVAPMIVEKFTNATDMSIKSNYLTALSLILKHTKKEIITPHLSSFFPLLLQSLSLPNSDVRLASLQTILGSMDEISDLIGKHLSTIIPSLLSLVKVDEARLNTADVRVVAVNCLHGLTMIVPLEKLIGFQKSIIKELTDVLDDKKRKVRKGAVDARQAYFELGISPAE</sequence>
<dbReference type="PhylomeDB" id="A0A061BF38"/>
<evidence type="ECO:0000313" key="8">
    <source>
        <dbReference type="EMBL" id="CDR45566.1"/>
    </source>
</evidence>
<evidence type="ECO:0000256" key="3">
    <source>
        <dbReference type="ARBA" id="ARBA00022737"/>
    </source>
</evidence>
<dbReference type="GO" id="GO:0005634">
    <property type="term" value="C:nucleus"/>
    <property type="evidence" value="ECO:0007669"/>
    <property type="project" value="UniProtKB-SubCell"/>
</dbReference>
<name>A0A061BF38_CYBFA</name>
<dbReference type="InterPro" id="IPR011989">
    <property type="entry name" value="ARM-like"/>
</dbReference>
<dbReference type="InterPro" id="IPR039920">
    <property type="entry name" value="MMS19"/>
</dbReference>
<accession>A0A061BF38</accession>
<feature type="domain" description="MMS19 N-terminal" evidence="7">
    <location>
        <begin position="45"/>
        <end position="306"/>
    </location>
</feature>
<organism evidence="8">
    <name type="scientific">Cyberlindnera fabianii</name>
    <name type="common">Yeast</name>
    <name type="synonym">Hansenula fabianii</name>
    <dbReference type="NCBI Taxonomy" id="36022"/>
    <lineage>
        <taxon>Eukaryota</taxon>
        <taxon>Fungi</taxon>
        <taxon>Dikarya</taxon>
        <taxon>Ascomycota</taxon>
        <taxon>Saccharomycotina</taxon>
        <taxon>Saccharomycetes</taxon>
        <taxon>Phaffomycetales</taxon>
        <taxon>Phaffomycetaceae</taxon>
        <taxon>Cyberlindnera</taxon>
    </lineage>
</organism>
<evidence type="ECO:0000256" key="2">
    <source>
        <dbReference type="ARBA" id="ARBA00009340"/>
    </source>
</evidence>
<feature type="domain" description="MMS19 C-terminal" evidence="6">
    <location>
        <begin position="551"/>
        <end position="961"/>
    </location>
</feature>
<gene>
    <name evidence="8" type="ORF">CYFA0S_19e00474g</name>
</gene>
<dbReference type="PANTHER" id="PTHR12891:SF0">
    <property type="entry name" value="MMS19 NUCLEOTIDE EXCISION REPAIR PROTEIN HOMOLOG"/>
    <property type="match status" value="1"/>
</dbReference>
<dbReference type="GO" id="GO:0006281">
    <property type="term" value="P:DNA repair"/>
    <property type="evidence" value="ECO:0007669"/>
    <property type="project" value="UniProtKB-UniRule"/>
</dbReference>
<dbReference type="VEuPathDB" id="FungiDB:BON22_1016"/>
<keyword evidence="5" id="KW-0227">DNA damage</keyword>
<dbReference type="InterPro" id="IPR029240">
    <property type="entry name" value="MMS19_N"/>
</dbReference>
<evidence type="ECO:0000259" key="6">
    <source>
        <dbReference type="Pfam" id="PF12460"/>
    </source>
</evidence>
<dbReference type="GO" id="GO:0097361">
    <property type="term" value="C:cytosolic [4Fe-4S] assembly targeting complex"/>
    <property type="evidence" value="ECO:0007669"/>
    <property type="project" value="UniProtKB-UniRule"/>
</dbReference>
<keyword evidence="4 5" id="KW-0539">Nucleus</keyword>
<dbReference type="Pfam" id="PF14500">
    <property type="entry name" value="MMS19_N"/>
    <property type="match status" value="1"/>
</dbReference>
<proteinExistence type="inferred from homology"/>
<evidence type="ECO:0000259" key="7">
    <source>
        <dbReference type="Pfam" id="PF14500"/>
    </source>
</evidence>
<comment type="similarity">
    <text evidence="2 5">Belongs to the MET18/MMS19 family.</text>
</comment>
<dbReference type="GO" id="GO:0051604">
    <property type="term" value="P:protein maturation"/>
    <property type="evidence" value="ECO:0007669"/>
    <property type="project" value="UniProtKB-UniRule"/>
</dbReference>
<dbReference type="OrthoDB" id="342900at2759"/>
<reference evidence="8" key="1">
    <citation type="journal article" date="2014" name="Genome Announc.">
        <title>Genome sequence of the yeast Cyberlindnera fabianii (Hansenula fabianii).</title>
        <authorList>
            <person name="Freel K.C."/>
            <person name="Sarilar V."/>
            <person name="Neuveglise C."/>
            <person name="Devillers H."/>
            <person name="Friedrich A."/>
            <person name="Schacherer J."/>
        </authorList>
    </citation>
    <scope>NUCLEOTIDE SEQUENCE</scope>
    <source>
        <strain evidence="8">YJS4271</strain>
    </source>
</reference>
<evidence type="ECO:0000256" key="4">
    <source>
        <dbReference type="ARBA" id="ARBA00023242"/>
    </source>
</evidence>
<dbReference type="InterPro" id="IPR024687">
    <property type="entry name" value="MMS19_C"/>
</dbReference>
<dbReference type="PANTHER" id="PTHR12891">
    <property type="entry name" value="DNA REPAIR/TRANSCRIPTION PROTEIN MET18/MMS19"/>
    <property type="match status" value="1"/>
</dbReference>
<evidence type="ECO:0000256" key="5">
    <source>
        <dbReference type="RuleBase" id="RU367072"/>
    </source>
</evidence>
<keyword evidence="5" id="KW-0234">DNA repair</keyword>
<dbReference type="SUPFAM" id="SSF48371">
    <property type="entry name" value="ARM repeat"/>
    <property type="match status" value="1"/>
</dbReference>